<evidence type="ECO:0000256" key="3">
    <source>
        <dbReference type="ARBA" id="ARBA00023125"/>
    </source>
</evidence>
<evidence type="ECO:0000256" key="4">
    <source>
        <dbReference type="ARBA" id="ARBA00023163"/>
    </source>
</evidence>
<evidence type="ECO:0000256" key="2">
    <source>
        <dbReference type="ARBA" id="ARBA00023015"/>
    </source>
</evidence>
<evidence type="ECO:0000313" key="7">
    <source>
        <dbReference type="EMBL" id="CAG9105503.1"/>
    </source>
</evidence>
<dbReference type="GO" id="GO:0071456">
    <property type="term" value="P:cellular response to hypoxia"/>
    <property type="evidence" value="ECO:0007669"/>
    <property type="project" value="TreeGrafter"/>
</dbReference>
<evidence type="ECO:0000313" key="8">
    <source>
        <dbReference type="Proteomes" id="UP000653454"/>
    </source>
</evidence>
<sequence>MTTIPVFSKGQCETGQYRFLAKAGGYAWVQTQATLVTDKQQKPVAVVCVNHLIRNGDMSVKCAIIDCKKFVFKGKSGFRYYLCDV</sequence>
<evidence type="ECO:0000259" key="6">
    <source>
        <dbReference type="Pfam" id="PF08447"/>
    </source>
</evidence>
<comment type="caution">
    <text evidence="7">The sequence shown here is derived from an EMBL/GenBank/DDBJ whole genome shotgun (WGS) entry which is preliminary data.</text>
</comment>
<dbReference type="GO" id="GO:0005634">
    <property type="term" value="C:nucleus"/>
    <property type="evidence" value="ECO:0007669"/>
    <property type="project" value="UniProtKB-SubCell"/>
</dbReference>
<dbReference type="Proteomes" id="UP000653454">
    <property type="component" value="Unassembled WGS sequence"/>
</dbReference>
<dbReference type="CDD" id="cd00130">
    <property type="entry name" value="PAS"/>
    <property type="match status" value="1"/>
</dbReference>
<dbReference type="Pfam" id="PF08447">
    <property type="entry name" value="PAS_3"/>
    <property type="match status" value="1"/>
</dbReference>
<protein>
    <submittedName>
        <fullName evidence="7">(diamondback moth) hypothetical protein</fullName>
    </submittedName>
</protein>
<dbReference type="Gene3D" id="3.30.450.20">
    <property type="entry name" value="PAS domain"/>
    <property type="match status" value="1"/>
</dbReference>
<accession>A0A8S4DS89</accession>
<reference evidence="7" key="1">
    <citation type="submission" date="2020-11" db="EMBL/GenBank/DDBJ databases">
        <authorList>
            <person name="Whiteford S."/>
        </authorList>
    </citation>
    <scope>NUCLEOTIDE SEQUENCE</scope>
</reference>
<keyword evidence="2" id="KW-0805">Transcription regulation</keyword>
<keyword evidence="5" id="KW-0539">Nucleus</keyword>
<dbReference type="AlphaFoldDB" id="A0A8S4DS89"/>
<dbReference type="GO" id="GO:0000981">
    <property type="term" value="F:DNA-binding transcription factor activity, RNA polymerase II-specific"/>
    <property type="evidence" value="ECO:0007669"/>
    <property type="project" value="TreeGrafter"/>
</dbReference>
<evidence type="ECO:0000256" key="5">
    <source>
        <dbReference type="ARBA" id="ARBA00023242"/>
    </source>
</evidence>
<keyword evidence="8" id="KW-1185">Reference proteome</keyword>
<dbReference type="PANTHER" id="PTHR23043:SF17">
    <property type="entry name" value="PROTEIN SIMILAR"/>
    <property type="match status" value="1"/>
</dbReference>
<keyword evidence="4" id="KW-0804">Transcription</keyword>
<dbReference type="InterPro" id="IPR035965">
    <property type="entry name" value="PAS-like_dom_sf"/>
</dbReference>
<dbReference type="EMBL" id="CAJHNJ030000009">
    <property type="protein sequence ID" value="CAG9105503.1"/>
    <property type="molecule type" value="Genomic_DNA"/>
</dbReference>
<dbReference type="GO" id="GO:0010557">
    <property type="term" value="P:positive regulation of macromolecule biosynthetic process"/>
    <property type="evidence" value="ECO:0007669"/>
    <property type="project" value="UniProtKB-ARBA"/>
</dbReference>
<dbReference type="InterPro" id="IPR000014">
    <property type="entry name" value="PAS"/>
</dbReference>
<gene>
    <name evidence="7" type="ORF">PLXY2_LOCUS3483</name>
</gene>
<feature type="domain" description="PAS fold-3" evidence="6">
    <location>
        <begin position="7"/>
        <end position="50"/>
    </location>
</feature>
<dbReference type="InterPro" id="IPR013655">
    <property type="entry name" value="PAS_fold_3"/>
</dbReference>
<dbReference type="SUPFAM" id="SSF55785">
    <property type="entry name" value="PYP-like sensor domain (PAS domain)"/>
    <property type="match status" value="1"/>
</dbReference>
<dbReference type="PANTHER" id="PTHR23043">
    <property type="entry name" value="HYPOXIA-INDUCIBLE FACTOR 1 ALPHA"/>
    <property type="match status" value="1"/>
</dbReference>
<comment type="subcellular location">
    <subcellularLocation>
        <location evidence="1">Nucleus</location>
    </subcellularLocation>
</comment>
<name>A0A8S4DS89_PLUXY</name>
<dbReference type="InterPro" id="IPR001610">
    <property type="entry name" value="PAC"/>
</dbReference>
<evidence type="ECO:0000256" key="1">
    <source>
        <dbReference type="ARBA" id="ARBA00004123"/>
    </source>
</evidence>
<dbReference type="GO" id="GO:0000977">
    <property type="term" value="F:RNA polymerase II transcription regulatory region sequence-specific DNA binding"/>
    <property type="evidence" value="ECO:0007669"/>
    <property type="project" value="TreeGrafter"/>
</dbReference>
<keyword evidence="3" id="KW-0238">DNA-binding</keyword>
<dbReference type="SMART" id="SM00086">
    <property type="entry name" value="PAC"/>
    <property type="match status" value="1"/>
</dbReference>
<organism evidence="7 8">
    <name type="scientific">Plutella xylostella</name>
    <name type="common">Diamondback moth</name>
    <name type="synonym">Plutella maculipennis</name>
    <dbReference type="NCBI Taxonomy" id="51655"/>
    <lineage>
        <taxon>Eukaryota</taxon>
        <taxon>Metazoa</taxon>
        <taxon>Ecdysozoa</taxon>
        <taxon>Arthropoda</taxon>
        <taxon>Hexapoda</taxon>
        <taxon>Insecta</taxon>
        <taxon>Pterygota</taxon>
        <taxon>Neoptera</taxon>
        <taxon>Endopterygota</taxon>
        <taxon>Lepidoptera</taxon>
        <taxon>Glossata</taxon>
        <taxon>Ditrysia</taxon>
        <taxon>Yponomeutoidea</taxon>
        <taxon>Plutellidae</taxon>
        <taxon>Plutella</taxon>
    </lineage>
</organism>
<proteinExistence type="predicted"/>